<dbReference type="GO" id="GO:0016757">
    <property type="term" value="F:glycosyltransferase activity"/>
    <property type="evidence" value="ECO:0007669"/>
    <property type="project" value="InterPro"/>
</dbReference>
<name>A0A7X8TLA2_9MICC</name>
<evidence type="ECO:0000313" key="4">
    <source>
        <dbReference type="Proteomes" id="UP000523139"/>
    </source>
</evidence>
<dbReference type="RefSeq" id="WP_168888118.1">
    <property type="nucleotide sequence ID" value="NZ_JABAHY010000012.1"/>
</dbReference>
<protein>
    <submittedName>
        <fullName evidence="3">Glycosyltransferase family 4 protein</fullName>
    </submittedName>
</protein>
<dbReference type="Proteomes" id="UP000523139">
    <property type="component" value="Unassembled WGS sequence"/>
</dbReference>
<organism evidence="3 4">
    <name type="scientific">Nesterenkonia sedimenti</name>
    <dbReference type="NCBI Taxonomy" id="1463632"/>
    <lineage>
        <taxon>Bacteria</taxon>
        <taxon>Bacillati</taxon>
        <taxon>Actinomycetota</taxon>
        <taxon>Actinomycetes</taxon>
        <taxon>Micrococcales</taxon>
        <taxon>Micrococcaceae</taxon>
        <taxon>Nesterenkonia</taxon>
    </lineage>
</organism>
<dbReference type="Gene3D" id="3.40.50.2000">
    <property type="entry name" value="Glycogen Phosphorylase B"/>
    <property type="match status" value="1"/>
</dbReference>
<evidence type="ECO:0000256" key="1">
    <source>
        <dbReference type="ARBA" id="ARBA00022679"/>
    </source>
</evidence>
<dbReference type="InterPro" id="IPR001296">
    <property type="entry name" value="Glyco_trans_1"/>
</dbReference>
<dbReference type="GO" id="GO:0009103">
    <property type="term" value="P:lipopolysaccharide biosynthetic process"/>
    <property type="evidence" value="ECO:0007669"/>
    <property type="project" value="TreeGrafter"/>
</dbReference>
<gene>
    <name evidence="3" type="ORF">HGQ17_11660</name>
</gene>
<dbReference type="CDD" id="cd03801">
    <property type="entry name" value="GT4_PimA-like"/>
    <property type="match status" value="1"/>
</dbReference>
<sequence length="346" mass="37068">MTRILWAEPQLPAVSGGLRYNQQLRSALTAAGAQVEVLALPEEVFAQPTGTQALTEARAKMATDLVVIDGLIGSANLQLFTTPTPDDDDAATVLLVHLPAAAALAAQGEMDPEVVRLEKWAVLEADHVVTASHWAAGELRRRYRRQDIEVAQPGVEQPQDLLTPAGSESADGVLTLAAVAALNPLKNHLLLGQALQPLMDMPHWQLVLAGPGAETEYGQEVLAILNRQLPDRVEYLGVLSPLEVSQLWSRTDLLLLPSLVETYGMVVAEACAHGVPALVASGTGAEEAAGGAGLIADTGHPETWTQQLRAFLTDADHRRDLGARAMQRRSQLPTWGQAADQFLNLR</sequence>
<keyword evidence="4" id="KW-1185">Reference proteome</keyword>
<dbReference type="AlphaFoldDB" id="A0A7X8TLA2"/>
<evidence type="ECO:0000259" key="2">
    <source>
        <dbReference type="Pfam" id="PF00534"/>
    </source>
</evidence>
<reference evidence="3 4" key="1">
    <citation type="submission" date="2020-04" db="EMBL/GenBank/DDBJ databases">
        <title>Nesterenkonia sp. nov., isolated from marine sediment.</title>
        <authorList>
            <person name="Zhang G."/>
        </authorList>
    </citation>
    <scope>NUCLEOTIDE SEQUENCE [LARGE SCALE GENOMIC DNA]</scope>
    <source>
        <strain evidence="3 4">MY13</strain>
    </source>
</reference>
<proteinExistence type="predicted"/>
<comment type="caution">
    <text evidence="3">The sequence shown here is derived from an EMBL/GenBank/DDBJ whole genome shotgun (WGS) entry which is preliminary data.</text>
</comment>
<dbReference type="SUPFAM" id="SSF53756">
    <property type="entry name" value="UDP-Glycosyltransferase/glycogen phosphorylase"/>
    <property type="match status" value="1"/>
</dbReference>
<accession>A0A7X8TLA2</accession>
<dbReference type="EMBL" id="JABAHY010000012">
    <property type="protein sequence ID" value="NLS10634.1"/>
    <property type="molecule type" value="Genomic_DNA"/>
</dbReference>
<dbReference type="Pfam" id="PF00534">
    <property type="entry name" value="Glycos_transf_1"/>
    <property type="match status" value="1"/>
</dbReference>
<keyword evidence="1 3" id="KW-0808">Transferase</keyword>
<feature type="domain" description="Glycosyl transferase family 1" evidence="2">
    <location>
        <begin position="172"/>
        <end position="327"/>
    </location>
</feature>
<dbReference type="PANTHER" id="PTHR46401:SF2">
    <property type="entry name" value="GLYCOSYLTRANSFERASE WBBK-RELATED"/>
    <property type="match status" value="1"/>
</dbReference>
<dbReference type="PANTHER" id="PTHR46401">
    <property type="entry name" value="GLYCOSYLTRANSFERASE WBBK-RELATED"/>
    <property type="match status" value="1"/>
</dbReference>
<evidence type="ECO:0000313" key="3">
    <source>
        <dbReference type="EMBL" id="NLS10634.1"/>
    </source>
</evidence>